<evidence type="ECO:0000313" key="2">
    <source>
        <dbReference type="Proteomes" id="UP000426235"/>
    </source>
</evidence>
<proteinExistence type="predicted"/>
<dbReference type="AlphaFoldDB" id="A0A6I6GVP0"/>
<reference evidence="1" key="1">
    <citation type="submission" date="2019-12" db="EMBL/GenBank/DDBJ databases">
        <title>Hybrid Genome Assemblies of two High G+C Isolates from Undergraduate Microbiology Courses.</title>
        <authorList>
            <person name="Ne Ville C.J."/>
            <person name="Enright D."/>
            <person name="Hernandez I."/>
            <person name="Dodsworth J."/>
            <person name="Orwin P.M."/>
        </authorList>
    </citation>
    <scope>NUCLEOTIDE SEQUENCE [LARGE SCALE GENOMIC DNA]</scope>
    <source>
        <strain evidence="1">Neo</strain>
    </source>
</reference>
<keyword evidence="2" id="KW-1185">Reference proteome</keyword>
<name>A0A6I6GVP0_9PSED</name>
<evidence type="ECO:0000313" key="1">
    <source>
        <dbReference type="EMBL" id="QGW78622.1"/>
    </source>
</evidence>
<accession>A0A6I6GVP0</accession>
<dbReference type="EMBL" id="CP046621">
    <property type="protein sequence ID" value="QGW78622.1"/>
    <property type="molecule type" value="Genomic_DNA"/>
</dbReference>
<dbReference type="RefSeq" id="WP_157193458.1">
    <property type="nucleotide sequence ID" value="NZ_CP046621.1"/>
</dbReference>
<protein>
    <submittedName>
        <fullName evidence="1">Immunity protein</fullName>
    </submittedName>
</protein>
<sequence>MSTIKDIILNESVADVLTALIPNSSYPRIDRLYVDYKFDVIANGELVSTFQKLYEDGVFATGENGHTIKGPNWREPSFVTSKKYATEE</sequence>
<organism evidence="1 2">
    <name type="scientific">Pseudomonas alkylphenolica</name>
    <dbReference type="NCBI Taxonomy" id="237609"/>
    <lineage>
        <taxon>Bacteria</taxon>
        <taxon>Pseudomonadati</taxon>
        <taxon>Pseudomonadota</taxon>
        <taxon>Gammaproteobacteria</taxon>
        <taxon>Pseudomonadales</taxon>
        <taxon>Pseudomonadaceae</taxon>
        <taxon>Pseudomonas</taxon>
    </lineage>
</organism>
<gene>
    <name evidence="1" type="ORF">GPJ81_18675</name>
</gene>
<dbReference type="Proteomes" id="UP000426235">
    <property type="component" value="Chromosome"/>
</dbReference>